<feature type="compositionally biased region" description="Acidic residues" evidence="1">
    <location>
        <begin position="13"/>
        <end position="39"/>
    </location>
</feature>
<feature type="compositionally biased region" description="Acidic residues" evidence="1">
    <location>
        <begin position="60"/>
        <end position="82"/>
    </location>
</feature>
<feature type="compositionally biased region" description="Basic and acidic residues" evidence="1">
    <location>
        <begin position="184"/>
        <end position="207"/>
    </location>
</feature>
<dbReference type="Proteomes" id="UP001175147">
    <property type="component" value="Unassembled WGS sequence"/>
</dbReference>
<comment type="caution">
    <text evidence="2">The sequence shown here is derived from an EMBL/GenBank/DDBJ whole genome shotgun (WGS) entry which is preliminary data.</text>
</comment>
<gene>
    <name evidence="2" type="ORF">Q5M86_12350</name>
</gene>
<dbReference type="EMBL" id="JAUPBM010000228">
    <property type="protein sequence ID" value="MDO7021562.1"/>
    <property type="molecule type" value="Genomic_DNA"/>
</dbReference>
<protein>
    <submittedName>
        <fullName evidence="2">AAA family ATPase</fullName>
    </submittedName>
</protein>
<proteinExistence type="predicted"/>
<reference evidence="2" key="1">
    <citation type="submission" date="2023-07" db="EMBL/GenBank/DDBJ databases">
        <title>Mucosal microbiota of week-old chicken and adult hens.</title>
        <authorList>
            <person name="Volf J."/>
            <person name="Karasova D."/>
            <person name="Crhanova M."/>
            <person name="Faldynova M."/>
            <person name="Prikrylova H."/>
            <person name="Zeman M."/>
            <person name="Babak V."/>
            <person name="Rajova J."/>
            <person name="Rychlik I."/>
        </authorList>
    </citation>
    <scope>NUCLEOTIDE SEQUENCE</scope>
    <source>
        <strain evidence="2">ET902</strain>
    </source>
</reference>
<keyword evidence="3" id="KW-1185">Reference proteome</keyword>
<evidence type="ECO:0000256" key="1">
    <source>
        <dbReference type="SAM" id="MobiDB-lite"/>
    </source>
</evidence>
<accession>A0ABT8Z099</accession>
<feature type="region of interest" description="Disordered" evidence="1">
    <location>
        <begin position="1"/>
        <end position="82"/>
    </location>
</feature>
<sequence>TIENLDDIPNLNDEIEDNSEDNKNDEEDNNIEDTIENLDDIPNLNDELENDTENNKTDDTTENMDDIPDNEENSDSIKDDEDNLEETVDNVDNNKNEDIIKGIDDIIDDNNEGDILISHGSILEDEIVKKEEEYFSSSDAFNFSLNRDFLLGDYDDEENSDNNNSNLSPNFREEYDDGEVVKPASEKDTFDTDDLTDKDLYDPEEVPKIPDDFYREAEEKVKENMTAGWKNVLKSIRGKKFINKNMHDMLNWIKEQSGLDIKHAAMLTRKDDGSYTIDESQNISDATKDKLNITENEALFKKILSHKKTLYVSDPFSSDSLKNKFDSADRENISHMIFVPVENDEGGLKSFFIGLSSN</sequence>
<name>A0ABT8Z099_9SPIR</name>
<evidence type="ECO:0000313" key="3">
    <source>
        <dbReference type="Proteomes" id="UP001175147"/>
    </source>
</evidence>
<evidence type="ECO:0000313" key="2">
    <source>
        <dbReference type="EMBL" id="MDO7021562.1"/>
    </source>
</evidence>
<feature type="region of interest" description="Disordered" evidence="1">
    <location>
        <begin position="154"/>
        <end position="207"/>
    </location>
</feature>
<feature type="non-terminal residue" evidence="2">
    <location>
        <position position="1"/>
    </location>
</feature>
<organism evidence="2 3">
    <name type="scientific">Brachyspira innocens</name>
    <dbReference type="NCBI Taxonomy" id="13264"/>
    <lineage>
        <taxon>Bacteria</taxon>
        <taxon>Pseudomonadati</taxon>
        <taxon>Spirochaetota</taxon>
        <taxon>Spirochaetia</taxon>
        <taxon>Brachyspirales</taxon>
        <taxon>Brachyspiraceae</taxon>
        <taxon>Brachyspira</taxon>
    </lineage>
</organism>